<gene>
    <name evidence="6" type="ORF">INT47_002534</name>
</gene>
<dbReference type="GO" id="GO:0006457">
    <property type="term" value="P:protein folding"/>
    <property type="evidence" value="ECO:0007669"/>
    <property type="project" value="TreeGrafter"/>
</dbReference>
<accession>A0A8H7V9K7</accession>
<dbReference type="PRINTS" id="PR00153">
    <property type="entry name" value="CSAPPISMRASE"/>
</dbReference>
<dbReference type="EMBL" id="JAEPRD010000011">
    <property type="protein sequence ID" value="KAG2210592.1"/>
    <property type="molecule type" value="Genomic_DNA"/>
</dbReference>
<evidence type="ECO:0000256" key="1">
    <source>
        <dbReference type="ARBA" id="ARBA00000971"/>
    </source>
</evidence>
<comment type="function">
    <text evidence="4">PPIases accelerate the folding of proteins. It catalyzes the cis-trans isomerization of proline imidic peptide bonds in oligopeptides.</text>
</comment>
<sequence>MTRKVFLEIKIGDIEAYTDALNRYNKAKAWVKQWSSTYGFASDNLDELELEDKETLRDILSSDPTATSEQWIIDAPSPLKGGKVIIDLMEKECPKTCENFVQLCVGGKVGKSSKKPLFFKGTRMFRLVKDFMVQGGDVTRGDGSGGDSIYNGKFNDEKPGLAKKFNKAGLLAMANSGKNSNTSQFFMTLGDKHPQFEKINGKYVIFGQVVEGLDVLQQINQVNEIKENPQETITVTDCGEM</sequence>
<dbReference type="FunFam" id="2.40.100.10:FF:000025">
    <property type="entry name" value="Peptidyl-prolyl cis-trans isomerase CYP19-2"/>
    <property type="match status" value="1"/>
</dbReference>
<name>A0A8H7V9K7_9FUNG</name>
<evidence type="ECO:0000313" key="6">
    <source>
        <dbReference type="EMBL" id="KAG2210592.1"/>
    </source>
</evidence>
<dbReference type="PANTHER" id="PTHR11071:SF561">
    <property type="entry name" value="PEPTIDYL-PROLYL CIS-TRANS ISOMERASE D-RELATED"/>
    <property type="match status" value="1"/>
</dbReference>
<dbReference type="OrthoDB" id="193499at2759"/>
<dbReference type="EC" id="5.2.1.8" evidence="4"/>
<evidence type="ECO:0000259" key="5">
    <source>
        <dbReference type="PROSITE" id="PS50072"/>
    </source>
</evidence>
<feature type="domain" description="PPIase cyclophilin-type" evidence="5">
    <location>
        <begin position="82"/>
        <end position="240"/>
    </location>
</feature>
<evidence type="ECO:0000256" key="3">
    <source>
        <dbReference type="ARBA" id="ARBA00023235"/>
    </source>
</evidence>
<dbReference type="PROSITE" id="PS50072">
    <property type="entry name" value="CSA_PPIASE_2"/>
    <property type="match status" value="1"/>
</dbReference>
<dbReference type="GO" id="GO:0003755">
    <property type="term" value="F:peptidyl-prolyl cis-trans isomerase activity"/>
    <property type="evidence" value="ECO:0007669"/>
    <property type="project" value="UniProtKB-UniRule"/>
</dbReference>
<organism evidence="6 7">
    <name type="scientific">Mucor saturninus</name>
    <dbReference type="NCBI Taxonomy" id="64648"/>
    <lineage>
        <taxon>Eukaryota</taxon>
        <taxon>Fungi</taxon>
        <taxon>Fungi incertae sedis</taxon>
        <taxon>Mucoromycota</taxon>
        <taxon>Mucoromycotina</taxon>
        <taxon>Mucoromycetes</taxon>
        <taxon>Mucorales</taxon>
        <taxon>Mucorineae</taxon>
        <taxon>Mucoraceae</taxon>
        <taxon>Mucor</taxon>
    </lineage>
</organism>
<reference evidence="6" key="1">
    <citation type="submission" date="2020-12" db="EMBL/GenBank/DDBJ databases">
        <title>Metabolic potential, ecology and presence of endohyphal bacteria is reflected in genomic diversity of Mucoromycotina.</title>
        <authorList>
            <person name="Muszewska A."/>
            <person name="Okrasinska A."/>
            <person name="Steczkiewicz K."/>
            <person name="Drgas O."/>
            <person name="Orlowska M."/>
            <person name="Perlinska-Lenart U."/>
            <person name="Aleksandrzak-Piekarczyk T."/>
            <person name="Szatraj K."/>
            <person name="Zielenkiewicz U."/>
            <person name="Pilsyk S."/>
            <person name="Malc E."/>
            <person name="Mieczkowski P."/>
            <person name="Kruszewska J.S."/>
            <person name="Biernat P."/>
            <person name="Pawlowska J."/>
        </authorList>
    </citation>
    <scope>NUCLEOTIDE SEQUENCE</scope>
    <source>
        <strain evidence="6">WA0000017839</strain>
    </source>
</reference>
<comment type="similarity">
    <text evidence="4">Belongs to the cyclophilin-type PPIase family.</text>
</comment>
<dbReference type="GO" id="GO:0016018">
    <property type="term" value="F:cyclosporin A binding"/>
    <property type="evidence" value="ECO:0007669"/>
    <property type="project" value="TreeGrafter"/>
</dbReference>
<dbReference type="Pfam" id="PF00160">
    <property type="entry name" value="Pro_isomerase"/>
    <property type="match status" value="1"/>
</dbReference>
<evidence type="ECO:0000256" key="4">
    <source>
        <dbReference type="RuleBase" id="RU363019"/>
    </source>
</evidence>
<dbReference type="InterPro" id="IPR002130">
    <property type="entry name" value="Cyclophilin-type_PPIase_dom"/>
</dbReference>
<dbReference type="PANTHER" id="PTHR11071">
    <property type="entry name" value="PEPTIDYL-PROLYL CIS-TRANS ISOMERASE"/>
    <property type="match status" value="1"/>
</dbReference>
<proteinExistence type="inferred from homology"/>
<dbReference type="Proteomes" id="UP000603453">
    <property type="component" value="Unassembled WGS sequence"/>
</dbReference>
<keyword evidence="3 4" id="KW-0413">Isomerase</keyword>
<comment type="caution">
    <text evidence="6">The sequence shown here is derived from an EMBL/GenBank/DDBJ whole genome shotgun (WGS) entry which is preliminary data.</text>
</comment>
<evidence type="ECO:0000256" key="2">
    <source>
        <dbReference type="ARBA" id="ARBA00023110"/>
    </source>
</evidence>
<keyword evidence="7" id="KW-1185">Reference proteome</keyword>
<dbReference type="GO" id="GO:0005737">
    <property type="term" value="C:cytoplasm"/>
    <property type="evidence" value="ECO:0007669"/>
    <property type="project" value="TreeGrafter"/>
</dbReference>
<dbReference type="InterPro" id="IPR029000">
    <property type="entry name" value="Cyclophilin-like_dom_sf"/>
</dbReference>
<dbReference type="AlphaFoldDB" id="A0A8H7V9K7"/>
<keyword evidence="2 4" id="KW-0697">Rotamase</keyword>
<protein>
    <recommendedName>
        <fullName evidence="4">Peptidyl-prolyl cis-trans isomerase</fullName>
        <shortName evidence="4">PPIase</shortName>
        <ecNumber evidence="4">5.2.1.8</ecNumber>
    </recommendedName>
</protein>
<dbReference type="SUPFAM" id="SSF50891">
    <property type="entry name" value="Cyclophilin-like"/>
    <property type="match status" value="1"/>
</dbReference>
<evidence type="ECO:0000313" key="7">
    <source>
        <dbReference type="Proteomes" id="UP000603453"/>
    </source>
</evidence>
<comment type="catalytic activity">
    <reaction evidence="1 4">
        <text>[protein]-peptidylproline (omega=180) = [protein]-peptidylproline (omega=0)</text>
        <dbReference type="Rhea" id="RHEA:16237"/>
        <dbReference type="Rhea" id="RHEA-COMP:10747"/>
        <dbReference type="Rhea" id="RHEA-COMP:10748"/>
        <dbReference type="ChEBI" id="CHEBI:83833"/>
        <dbReference type="ChEBI" id="CHEBI:83834"/>
        <dbReference type="EC" id="5.2.1.8"/>
    </reaction>
</comment>
<dbReference type="Gene3D" id="2.40.100.10">
    <property type="entry name" value="Cyclophilin-like"/>
    <property type="match status" value="1"/>
</dbReference>